<reference evidence="1 2" key="1">
    <citation type="journal article" date="2020" name="ISME J.">
        <title>Uncovering the hidden diversity of litter-decomposition mechanisms in mushroom-forming fungi.</title>
        <authorList>
            <person name="Floudas D."/>
            <person name="Bentzer J."/>
            <person name="Ahren D."/>
            <person name="Johansson T."/>
            <person name="Persson P."/>
            <person name="Tunlid A."/>
        </authorList>
    </citation>
    <scope>NUCLEOTIDE SEQUENCE [LARGE SCALE GENOMIC DNA]</scope>
    <source>
        <strain evidence="1 2">CBS 291.85</strain>
    </source>
</reference>
<organism evidence="1 2">
    <name type="scientific">Tetrapyrgos nigripes</name>
    <dbReference type="NCBI Taxonomy" id="182062"/>
    <lineage>
        <taxon>Eukaryota</taxon>
        <taxon>Fungi</taxon>
        <taxon>Dikarya</taxon>
        <taxon>Basidiomycota</taxon>
        <taxon>Agaricomycotina</taxon>
        <taxon>Agaricomycetes</taxon>
        <taxon>Agaricomycetidae</taxon>
        <taxon>Agaricales</taxon>
        <taxon>Marasmiineae</taxon>
        <taxon>Marasmiaceae</taxon>
        <taxon>Tetrapyrgos</taxon>
    </lineage>
</organism>
<dbReference type="EMBL" id="JAACJM010000061">
    <property type="protein sequence ID" value="KAF5353854.1"/>
    <property type="molecule type" value="Genomic_DNA"/>
</dbReference>
<dbReference type="InterPro" id="IPR010721">
    <property type="entry name" value="UstE-like"/>
</dbReference>
<keyword evidence="2" id="KW-1185">Reference proteome</keyword>
<evidence type="ECO:0000313" key="1">
    <source>
        <dbReference type="EMBL" id="KAF5353854.1"/>
    </source>
</evidence>
<dbReference type="Gene3D" id="1.20.120.1630">
    <property type="match status" value="1"/>
</dbReference>
<proteinExistence type="predicted"/>
<gene>
    <name evidence="1" type="ORF">D9758_010569</name>
</gene>
<dbReference type="PANTHER" id="PTHR32251">
    <property type="entry name" value="3-OXO-5-ALPHA-STEROID 4-DEHYDROGENASE"/>
    <property type="match status" value="1"/>
</dbReference>
<accession>A0A8H5D5A5</accession>
<evidence type="ECO:0000313" key="2">
    <source>
        <dbReference type="Proteomes" id="UP000559256"/>
    </source>
</evidence>
<dbReference type="PANTHER" id="PTHR32251:SF17">
    <property type="entry name" value="STEROID 5-ALPHA REDUCTASE C-TERMINAL DOMAIN-CONTAINING PROTEIN"/>
    <property type="match status" value="1"/>
</dbReference>
<dbReference type="AlphaFoldDB" id="A0A8H5D5A5"/>
<sequence>MKRYLSMTFVSLYYPTLWRAIKTGRDLRFDEFKKKPLTFTSYWMIQATWTFLCPPSLGPYNYAIFSLFAVLFLFENIADYHKSTWRHSKELKQQDDKFISIGLWGVSRHPNLDILKADIVVSLSLPKE</sequence>
<dbReference type="Proteomes" id="UP000559256">
    <property type="component" value="Unassembled WGS sequence"/>
</dbReference>
<comment type="caution">
    <text evidence="1">The sequence shown here is derived from an EMBL/GenBank/DDBJ whole genome shotgun (WGS) entry which is preliminary data.</text>
</comment>
<dbReference type="OrthoDB" id="67965at2759"/>
<protein>
    <submittedName>
        <fullName evidence="1">Uncharacterized protein</fullName>
    </submittedName>
</protein>
<name>A0A8H5D5A5_9AGAR</name>
<dbReference type="GO" id="GO:0016020">
    <property type="term" value="C:membrane"/>
    <property type="evidence" value="ECO:0007669"/>
    <property type="project" value="TreeGrafter"/>
</dbReference>
<dbReference type="Pfam" id="PF06966">
    <property type="entry name" value="DUF1295"/>
    <property type="match status" value="1"/>
</dbReference>